<protein>
    <submittedName>
        <fullName evidence="10">MFS transporter</fullName>
    </submittedName>
</protein>
<evidence type="ECO:0000256" key="5">
    <source>
        <dbReference type="ARBA" id="ARBA00022989"/>
    </source>
</evidence>
<reference evidence="10 11" key="1">
    <citation type="submission" date="2018-03" db="EMBL/GenBank/DDBJ databases">
        <title>Chitinolytic properties of Streptosporangium nondiastaticum TBG75A20.</title>
        <authorList>
            <person name="Gayathri V."/>
            <person name="Shiburaj S."/>
        </authorList>
    </citation>
    <scope>NUCLEOTIDE SEQUENCE [LARGE SCALE GENOMIC DNA]</scope>
    <source>
        <strain evidence="10 11">TBG75A20</strain>
    </source>
</reference>
<evidence type="ECO:0000256" key="1">
    <source>
        <dbReference type="ARBA" id="ARBA00004651"/>
    </source>
</evidence>
<dbReference type="EMBL" id="PXWG01000160">
    <property type="protein sequence ID" value="PSJ24788.1"/>
    <property type="molecule type" value="Genomic_DNA"/>
</dbReference>
<feature type="transmembrane region" description="Helical" evidence="8">
    <location>
        <begin position="178"/>
        <end position="198"/>
    </location>
</feature>
<accession>A0A9X7PEC9</accession>
<feature type="compositionally biased region" description="Low complexity" evidence="7">
    <location>
        <begin position="475"/>
        <end position="486"/>
    </location>
</feature>
<evidence type="ECO:0000256" key="8">
    <source>
        <dbReference type="SAM" id="Phobius"/>
    </source>
</evidence>
<dbReference type="Pfam" id="PF07690">
    <property type="entry name" value="MFS_1"/>
    <property type="match status" value="1"/>
</dbReference>
<feature type="domain" description="Major facilitator superfamily (MFS) profile" evidence="9">
    <location>
        <begin position="24"/>
        <end position="477"/>
    </location>
</feature>
<dbReference type="CDD" id="cd17321">
    <property type="entry name" value="MFS_MMR_MDR_like"/>
    <property type="match status" value="1"/>
</dbReference>
<dbReference type="Gene3D" id="1.20.1250.20">
    <property type="entry name" value="MFS general substrate transporter like domains"/>
    <property type="match status" value="1"/>
</dbReference>
<evidence type="ECO:0000256" key="2">
    <source>
        <dbReference type="ARBA" id="ARBA00022448"/>
    </source>
</evidence>
<feature type="transmembrane region" description="Helical" evidence="8">
    <location>
        <begin position="59"/>
        <end position="78"/>
    </location>
</feature>
<organism evidence="10 11">
    <name type="scientific">Streptosporangium nondiastaticum</name>
    <dbReference type="NCBI Taxonomy" id="35764"/>
    <lineage>
        <taxon>Bacteria</taxon>
        <taxon>Bacillati</taxon>
        <taxon>Actinomycetota</taxon>
        <taxon>Actinomycetes</taxon>
        <taxon>Streptosporangiales</taxon>
        <taxon>Streptosporangiaceae</taxon>
        <taxon>Streptosporangium</taxon>
    </lineage>
</organism>
<feature type="transmembrane region" description="Helical" evidence="8">
    <location>
        <begin position="375"/>
        <end position="396"/>
    </location>
</feature>
<keyword evidence="4 8" id="KW-0812">Transmembrane</keyword>
<keyword evidence="5 8" id="KW-1133">Transmembrane helix</keyword>
<dbReference type="PANTHER" id="PTHR42718">
    <property type="entry name" value="MAJOR FACILITATOR SUPERFAMILY MULTIDRUG TRANSPORTER MFSC"/>
    <property type="match status" value="1"/>
</dbReference>
<evidence type="ECO:0000256" key="4">
    <source>
        <dbReference type="ARBA" id="ARBA00022692"/>
    </source>
</evidence>
<evidence type="ECO:0000313" key="11">
    <source>
        <dbReference type="Proteomes" id="UP000242427"/>
    </source>
</evidence>
<evidence type="ECO:0000313" key="10">
    <source>
        <dbReference type="EMBL" id="PSJ24788.1"/>
    </source>
</evidence>
<feature type="transmembrane region" description="Helical" evidence="8">
    <location>
        <begin position="345"/>
        <end position="363"/>
    </location>
</feature>
<evidence type="ECO:0000256" key="3">
    <source>
        <dbReference type="ARBA" id="ARBA00022475"/>
    </source>
</evidence>
<feature type="transmembrane region" description="Helical" evidence="8">
    <location>
        <begin position="279"/>
        <end position="301"/>
    </location>
</feature>
<gene>
    <name evidence="10" type="ORF">B7P34_31605</name>
</gene>
<feature type="transmembrane region" description="Helical" evidence="8">
    <location>
        <begin position="417"/>
        <end position="437"/>
    </location>
</feature>
<feature type="transmembrane region" description="Helical" evidence="8">
    <location>
        <begin position="119"/>
        <end position="140"/>
    </location>
</feature>
<feature type="region of interest" description="Disordered" evidence="7">
    <location>
        <begin position="475"/>
        <end position="496"/>
    </location>
</feature>
<proteinExistence type="predicted"/>
<evidence type="ECO:0000256" key="6">
    <source>
        <dbReference type="ARBA" id="ARBA00023136"/>
    </source>
</evidence>
<dbReference type="PANTHER" id="PTHR42718:SF46">
    <property type="entry name" value="BLR6921 PROTEIN"/>
    <property type="match status" value="1"/>
</dbReference>
<comment type="subcellular location">
    <subcellularLocation>
        <location evidence="1">Cell membrane</location>
        <topology evidence="1">Multi-pass membrane protein</topology>
    </subcellularLocation>
</comment>
<evidence type="ECO:0000256" key="7">
    <source>
        <dbReference type="SAM" id="MobiDB-lite"/>
    </source>
</evidence>
<dbReference type="SUPFAM" id="SSF103473">
    <property type="entry name" value="MFS general substrate transporter"/>
    <property type="match status" value="1"/>
</dbReference>
<evidence type="ECO:0000259" key="9">
    <source>
        <dbReference type="PROSITE" id="PS50850"/>
    </source>
</evidence>
<dbReference type="InterPro" id="IPR036259">
    <property type="entry name" value="MFS_trans_sf"/>
</dbReference>
<dbReference type="InterPro" id="IPR011701">
    <property type="entry name" value="MFS"/>
</dbReference>
<dbReference type="AlphaFoldDB" id="A0A9X7PEC9"/>
<feature type="transmembrane region" description="Helical" evidence="8">
    <location>
        <begin position="152"/>
        <end position="172"/>
    </location>
</feature>
<feature type="transmembrane region" description="Helical" evidence="8">
    <location>
        <begin position="24"/>
        <end position="47"/>
    </location>
</feature>
<name>A0A9X7PEC9_9ACTN</name>
<comment type="caution">
    <text evidence="10">The sequence shown here is derived from an EMBL/GenBank/DDBJ whole genome shotgun (WGS) entry which is preliminary data.</text>
</comment>
<keyword evidence="2" id="KW-0813">Transport</keyword>
<feature type="transmembrane region" description="Helical" evidence="8">
    <location>
        <begin position="90"/>
        <end position="107"/>
    </location>
</feature>
<keyword evidence="11" id="KW-1185">Reference proteome</keyword>
<dbReference type="InterPro" id="IPR020846">
    <property type="entry name" value="MFS_dom"/>
</dbReference>
<dbReference type="Gene3D" id="1.20.1720.10">
    <property type="entry name" value="Multidrug resistance protein D"/>
    <property type="match status" value="1"/>
</dbReference>
<dbReference type="PROSITE" id="PS50850">
    <property type="entry name" value="MFS"/>
    <property type="match status" value="1"/>
</dbReference>
<dbReference type="Proteomes" id="UP000242427">
    <property type="component" value="Unassembled WGS sequence"/>
</dbReference>
<feature type="transmembrane region" description="Helical" evidence="8">
    <location>
        <begin position="313"/>
        <end position="333"/>
    </location>
</feature>
<feature type="transmembrane region" description="Helical" evidence="8">
    <location>
        <begin position="210"/>
        <end position="230"/>
    </location>
</feature>
<dbReference type="RefSeq" id="WP_106681621.1">
    <property type="nucleotide sequence ID" value="NZ_PXWG01000160.1"/>
</dbReference>
<dbReference type="OrthoDB" id="7375466at2"/>
<dbReference type="GO" id="GO:0005886">
    <property type="term" value="C:plasma membrane"/>
    <property type="evidence" value="ECO:0007669"/>
    <property type="project" value="UniProtKB-SubCell"/>
</dbReference>
<feature type="transmembrane region" description="Helical" evidence="8">
    <location>
        <begin position="457"/>
        <end position="474"/>
    </location>
</feature>
<feature type="transmembrane region" description="Helical" evidence="8">
    <location>
        <begin position="242"/>
        <end position="258"/>
    </location>
</feature>
<keyword evidence="3" id="KW-1003">Cell membrane</keyword>
<sequence length="496" mass="50901">MKTLPPPTAATAPDGRMSRRQWGLLLVLAGNMLIDALEVSVAVVAVPSIGDDLGLARSSAQWVMTGFALGFGALMLFGTRAVALAGRRRMYLLALLGFAAASLLGAVTGEPAVLIATRFVKGFCAALTAPTGLAILSTAMRAGPERDRAISVYTLFGAGGFTAGLLLSGALTPLSWRWTFAFPAPAVLLLFALCLKLIPADEAPADGDRHYDTAGAVTLAGGLLALVYGITALPGHGAGDPRTLGALVLAAALLAWFARHERRTPRPLLRTELLAHPAMLRSAVGAATLNGSYLGLLFLVSYQTQTLWGWSPWQTALAIVPASAPLAVTALLSGRMVARCGAPRLIAFGALPPLLGYVLYLRLPAGGGSLVHVTAVLPTMLLVGAGFVLSFAALNMQAVSGLPAAERGEASGVYQTAVQLGAAVMLAGVAALLTAYQPQPGATEEQVLAGYRPALELITAAGALGLLTALTGLGRPRPRTAGPAAPHLTTVPKGKP</sequence>
<keyword evidence="6 8" id="KW-0472">Membrane</keyword>
<dbReference type="GO" id="GO:0022857">
    <property type="term" value="F:transmembrane transporter activity"/>
    <property type="evidence" value="ECO:0007669"/>
    <property type="project" value="InterPro"/>
</dbReference>